<sequence>MKFLSIFLISLIAIIAFAEKMEETVGIVNSENDTVQPNHEKSAVLETSNSNKTWAIISGRLASFTCKEACCGHCCCKGIYCQYTNCCEC</sequence>
<dbReference type="AlphaFoldDB" id="A0AAF3EN15"/>
<reference evidence="3" key="1">
    <citation type="submission" date="2024-02" db="UniProtKB">
        <authorList>
            <consortium name="WormBaseParasite"/>
        </authorList>
    </citation>
    <scope>IDENTIFICATION</scope>
</reference>
<proteinExistence type="predicted"/>
<feature type="signal peptide" evidence="1">
    <location>
        <begin position="1"/>
        <end position="18"/>
    </location>
</feature>
<evidence type="ECO:0000313" key="2">
    <source>
        <dbReference type="Proteomes" id="UP000887575"/>
    </source>
</evidence>
<evidence type="ECO:0000256" key="1">
    <source>
        <dbReference type="SAM" id="SignalP"/>
    </source>
</evidence>
<keyword evidence="2" id="KW-1185">Reference proteome</keyword>
<protein>
    <submittedName>
        <fullName evidence="3">Uncharacterized protein</fullName>
    </submittedName>
</protein>
<organism evidence="2 3">
    <name type="scientific">Mesorhabditis belari</name>
    <dbReference type="NCBI Taxonomy" id="2138241"/>
    <lineage>
        <taxon>Eukaryota</taxon>
        <taxon>Metazoa</taxon>
        <taxon>Ecdysozoa</taxon>
        <taxon>Nematoda</taxon>
        <taxon>Chromadorea</taxon>
        <taxon>Rhabditida</taxon>
        <taxon>Rhabditina</taxon>
        <taxon>Rhabditomorpha</taxon>
        <taxon>Rhabditoidea</taxon>
        <taxon>Rhabditidae</taxon>
        <taxon>Mesorhabditinae</taxon>
        <taxon>Mesorhabditis</taxon>
    </lineage>
</organism>
<keyword evidence="1" id="KW-0732">Signal</keyword>
<name>A0AAF3EN15_9BILA</name>
<evidence type="ECO:0000313" key="3">
    <source>
        <dbReference type="WBParaSite" id="MBELARI_LOCUS15435"/>
    </source>
</evidence>
<accession>A0AAF3EN15</accession>
<dbReference type="WBParaSite" id="MBELARI_LOCUS15435">
    <property type="protein sequence ID" value="MBELARI_LOCUS15435"/>
    <property type="gene ID" value="MBELARI_LOCUS15435"/>
</dbReference>
<dbReference type="Proteomes" id="UP000887575">
    <property type="component" value="Unassembled WGS sequence"/>
</dbReference>
<feature type="chain" id="PRO_5041946520" evidence="1">
    <location>
        <begin position="19"/>
        <end position="89"/>
    </location>
</feature>